<evidence type="ECO:0000313" key="1">
    <source>
        <dbReference type="EMBL" id="KAK9209398.1"/>
    </source>
</evidence>
<name>A0AAP0QV46_9ROSI</name>
<keyword evidence="2" id="KW-1185">Reference proteome</keyword>
<gene>
    <name evidence="1" type="ORF">WN944_001764</name>
</gene>
<protein>
    <submittedName>
        <fullName evidence="1">Uncharacterized protein</fullName>
    </submittedName>
</protein>
<evidence type="ECO:0000313" key="2">
    <source>
        <dbReference type="Proteomes" id="UP001428341"/>
    </source>
</evidence>
<proteinExistence type="predicted"/>
<reference evidence="1 2" key="1">
    <citation type="submission" date="2024-05" db="EMBL/GenBank/DDBJ databases">
        <title>Haplotype-resolved chromosome-level genome assembly of Huyou (Citrus changshanensis).</title>
        <authorList>
            <person name="Miao C."/>
            <person name="Chen W."/>
            <person name="Wu Y."/>
            <person name="Wang L."/>
            <person name="Zhao S."/>
            <person name="Grierson D."/>
            <person name="Xu C."/>
            <person name="Chen K."/>
        </authorList>
    </citation>
    <scope>NUCLEOTIDE SEQUENCE [LARGE SCALE GENOMIC DNA]</scope>
    <source>
        <strain evidence="1">01-14</strain>
        <tissue evidence="1">Leaf</tissue>
    </source>
</reference>
<dbReference type="AlphaFoldDB" id="A0AAP0QV46"/>
<dbReference type="EMBL" id="JBCGBO010000004">
    <property type="protein sequence ID" value="KAK9209398.1"/>
    <property type="molecule type" value="Genomic_DNA"/>
</dbReference>
<organism evidence="1 2">
    <name type="scientific">Citrus x changshan-huyou</name>
    <dbReference type="NCBI Taxonomy" id="2935761"/>
    <lineage>
        <taxon>Eukaryota</taxon>
        <taxon>Viridiplantae</taxon>
        <taxon>Streptophyta</taxon>
        <taxon>Embryophyta</taxon>
        <taxon>Tracheophyta</taxon>
        <taxon>Spermatophyta</taxon>
        <taxon>Magnoliopsida</taxon>
        <taxon>eudicotyledons</taxon>
        <taxon>Gunneridae</taxon>
        <taxon>Pentapetalae</taxon>
        <taxon>rosids</taxon>
        <taxon>malvids</taxon>
        <taxon>Sapindales</taxon>
        <taxon>Rutaceae</taxon>
        <taxon>Aurantioideae</taxon>
        <taxon>Citrus</taxon>
    </lineage>
</organism>
<dbReference type="Proteomes" id="UP001428341">
    <property type="component" value="Unassembled WGS sequence"/>
</dbReference>
<accession>A0AAP0QV46</accession>
<sequence>MLSSVKILHLRDKCIKHLRYERNLSQRLPKFRNLKHLELGLSAENGDIGVFMLPASPIPPIANSWIKYHEPCAEGWATPYKTNIIAFKDLVFEVTTQETIDLASQ</sequence>
<comment type="caution">
    <text evidence="1">The sequence shown here is derived from an EMBL/GenBank/DDBJ whole genome shotgun (WGS) entry which is preliminary data.</text>
</comment>